<feature type="region of interest" description="Disordered" evidence="1">
    <location>
        <begin position="164"/>
        <end position="268"/>
    </location>
</feature>
<feature type="compositionally biased region" description="Low complexity" evidence="1">
    <location>
        <begin position="164"/>
        <end position="209"/>
    </location>
</feature>
<evidence type="ECO:0000256" key="1">
    <source>
        <dbReference type="SAM" id="MobiDB-lite"/>
    </source>
</evidence>
<reference evidence="3 4" key="1">
    <citation type="submission" date="2024-10" db="EMBL/GenBank/DDBJ databases">
        <title>Novel secondary metabolite-producing bacteria for plant disease control.</title>
        <authorList>
            <person name="Chevrette M."/>
        </authorList>
    </citation>
    <scope>NUCLEOTIDE SEQUENCE [LARGE SCALE GENOMIC DNA]</scope>
    <source>
        <strain evidence="3 4">J30 TE3557</strain>
    </source>
</reference>
<sequence>MTFKDLDRERVVDELLLDAGLSDASDVRHTLLAMGHLADAAAPAPGPELVAMLAGPHDEVSKRRWRHKHRTAVVSVAVVAAMGLGASGVAASSSGFTRSPSFEGLLDSFAPHRAAAAPVLPVPDAPKVSTVPAPSVDPAAIPQPFQTVPSVPVAVVPVPAQQVPAASPQPAQQTPARTAPAAPSGVVPAATNPPATLPAKAAPGGIPAAPTTPAPLLQPAPSGPGSRPGNALSALSEKQALAQLKAAEEKLKQWRKQVERQDPAQPRP</sequence>
<keyword evidence="2" id="KW-0812">Transmembrane</keyword>
<keyword evidence="2" id="KW-0472">Membrane</keyword>
<evidence type="ECO:0000256" key="2">
    <source>
        <dbReference type="SAM" id="Phobius"/>
    </source>
</evidence>
<keyword evidence="4" id="KW-1185">Reference proteome</keyword>
<accession>A0ABW8NAV5</accession>
<keyword evidence="2" id="KW-1133">Transmembrane helix</keyword>
<dbReference type="RefSeq" id="WP_404595275.1">
    <property type="nucleotide sequence ID" value="NZ_JBIYEW010000003.1"/>
</dbReference>
<gene>
    <name evidence="3" type="ORF">ABIA52_003612</name>
</gene>
<dbReference type="EMBL" id="JBIYEW010000003">
    <property type="protein sequence ID" value="MFK4640723.1"/>
    <property type="molecule type" value="Genomic_DNA"/>
</dbReference>
<feature type="compositionally biased region" description="Low complexity" evidence="1">
    <location>
        <begin position="231"/>
        <end position="245"/>
    </location>
</feature>
<evidence type="ECO:0000313" key="3">
    <source>
        <dbReference type="EMBL" id="MFK4640723.1"/>
    </source>
</evidence>
<evidence type="ECO:0000313" key="4">
    <source>
        <dbReference type="Proteomes" id="UP001620520"/>
    </source>
</evidence>
<protein>
    <recommendedName>
        <fullName evidence="5">Anti-sigma-D factor RsdA sigma factor binding region domain-containing protein</fullName>
    </recommendedName>
</protein>
<feature type="compositionally biased region" description="Pro residues" evidence="1">
    <location>
        <begin position="210"/>
        <end position="222"/>
    </location>
</feature>
<proteinExistence type="predicted"/>
<name>A0ABW8NAV5_9MICC</name>
<organism evidence="3 4">
    <name type="scientific">Paenarthrobacter histidinolovorans</name>
    <dbReference type="NCBI Taxonomy" id="43664"/>
    <lineage>
        <taxon>Bacteria</taxon>
        <taxon>Bacillati</taxon>
        <taxon>Actinomycetota</taxon>
        <taxon>Actinomycetes</taxon>
        <taxon>Micrococcales</taxon>
        <taxon>Micrococcaceae</taxon>
        <taxon>Paenarthrobacter</taxon>
    </lineage>
</organism>
<feature type="compositionally biased region" description="Basic and acidic residues" evidence="1">
    <location>
        <begin position="246"/>
        <end position="262"/>
    </location>
</feature>
<feature type="transmembrane region" description="Helical" evidence="2">
    <location>
        <begin position="72"/>
        <end position="91"/>
    </location>
</feature>
<comment type="caution">
    <text evidence="3">The sequence shown here is derived from an EMBL/GenBank/DDBJ whole genome shotgun (WGS) entry which is preliminary data.</text>
</comment>
<dbReference type="Proteomes" id="UP001620520">
    <property type="component" value="Unassembled WGS sequence"/>
</dbReference>
<evidence type="ECO:0008006" key="5">
    <source>
        <dbReference type="Google" id="ProtNLM"/>
    </source>
</evidence>